<sequence>MAQNYAFKSVVIIMIIFTMCVMISSGTSHLLSEKEQDHSRNMITRKLGQTNKNNGTNQHHNMNTTKPKHPPPPPRLPSAKAP</sequence>
<evidence type="ECO:0000256" key="1">
    <source>
        <dbReference type="SAM" id="MobiDB-lite"/>
    </source>
</evidence>
<keyword evidence="2" id="KW-0812">Transmembrane</keyword>
<organism evidence="3 4">
    <name type="scientific">Castilleja foliolosa</name>
    <dbReference type="NCBI Taxonomy" id="1961234"/>
    <lineage>
        <taxon>Eukaryota</taxon>
        <taxon>Viridiplantae</taxon>
        <taxon>Streptophyta</taxon>
        <taxon>Embryophyta</taxon>
        <taxon>Tracheophyta</taxon>
        <taxon>Spermatophyta</taxon>
        <taxon>Magnoliopsida</taxon>
        <taxon>eudicotyledons</taxon>
        <taxon>Gunneridae</taxon>
        <taxon>Pentapetalae</taxon>
        <taxon>asterids</taxon>
        <taxon>lamiids</taxon>
        <taxon>Lamiales</taxon>
        <taxon>Orobanchaceae</taxon>
        <taxon>Pedicularideae</taxon>
        <taxon>Castillejinae</taxon>
        <taxon>Castilleja</taxon>
    </lineage>
</organism>
<feature type="compositionally biased region" description="Polar residues" evidence="1">
    <location>
        <begin position="47"/>
        <end position="65"/>
    </location>
</feature>
<keyword evidence="4" id="KW-1185">Reference proteome</keyword>
<dbReference type="EMBL" id="JAVIJP010000005">
    <property type="protein sequence ID" value="KAL3652809.1"/>
    <property type="molecule type" value="Genomic_DNA"/>
</dbReference>
<feature type="transmembrane region" description="Helical" evidence="2">
    <location>
        <begin position="6"/>
        <end position="31"/>
    </location>
</feature>
<reference evidence="4" key="1">
    <citation type="journal article" date="2024" name="IScience">
        <title>Strigolactones Initiate the Formation of Haustorium-like Structures in Castilleja.</title>
        <authorList>
            <person name="Buerger M."/>
            <person name="Peterson D."/>
            <person name="Chory J."/>
        </authorList>
    </citation>
    <scope>NUCLEOTIDE SEQUENCE [LARGE SCALE GENOMIC DNA]</scope>
</reference>
<dbReference type="Proteomes" id="UP001632038">
    <property type="component" value="Unassembled WGS sequence"/>
</dbReference>
<evidence type="ECO:0008006" key="5">
    <source>
        <dbReference type="Google" id="ProtNLM"/>
    </source>
</evidence>
<keyword evidence="2" id="KW-1133">Transmembrane helix</keyword>
<feature type="compositionally biased region" description="Basic and acidic residues" evidence="1">
    <location>
        <begin position="31"/>
        <end position="40"/>
    </location>
</feature>
<keyword evidence="2" id="KW-0472">Membrane</keyword>
<proteinExistence type="predicted"/>
<name>A0ABD3EHY1_9LAMI</name>
<evidence type="ECO:0000256" key="2">
    <source>
        <dbReference type="SAM" id="Phobius"/>
    </source>
</evidence>
<gene>
    <name evidence="3" type="ORF">CASFOL_002490</name>
</gene>
<comment type="caution">
    <text evidence="3">The sequence shown here is derived from an EMBL/GenBank/DDBJ whole genome shotgun (WGS) entry which is preliminary data.</text>
</comment>
<evidence type="ECO:0000313" key="4">
    <source>
        <dbReference type="Proteomes" id="UP001632038"/>
    </source>
</evidence>
<accession>A0ABD3EHY1</accession>
<dbReference type="AlphaFoldDB" id="A0ABD3EHY1"/>
<evidence type="ECO:0000313" key="3">
    <source>
        <dbReference type="EMBL" id="KAL3652809.1"/>
    </source>
</evidence>
<feature type="region of interest" description="Disordered" evidence="1">
    <location>
        <begin position="30"/>
        <end position="82"/>
    </location>
</feature>
<protein>
    <recommendedName>
        <fullName evidence="5">Transmembrane protein</fullName>
    </recommendedName>
</protein>